<dbReference type="EMBL" id="NAJO01000017">
    <property type="protein sequence ID" value="OQO06101.1"/>
    <property type="molecule type" value="Genomic_DNA"/>
</dbReference>
<dbReference type="GO" id="GO:0030295">
    <property type="term" value="F:protein kinase activator activity"/>
    <property type="evidence" value="ECO:0007669"/>
    <property type="project" value="TreeGrafter"/>
</dbReference>
<proteinExistence type="inferred from homology"/>
<dbReference type="InterPro" id="IPR045326">
    <property type="entry name" value="ATG17-like_dom"/>
</dbReference>
<evidence type="ECO:0000256" key="3">
    <source>
        <dbReference type="ARBA" id="ARBA00022490"/>
    </source>
</evidence>
<dbReference type="GO" id="GO:0034727">
    <property type="term" value="P:piecemeal microautophagy of the nucleus"/>
    <property type="evidence" value="ECO:0007669"/>
    <property type="project" value="TreeGrafter"/>
</dbReference>
<dbReference type="GO" id="GO:0000422">
    <property type="term" value="P:autophagy of mitochondrion"/>
    <property type="evidence" value="ECO:0007669"/>
    <property type="project" value="TreeGrafter"/>
</dbReference>
<dbReference type="InterPro" id="IPR007240">
    <property type="entry name" value="Atg17"/>
</dbReference>
<keyword evidence="3 6" id="KW-0963">Cytoplasm</keyword>
<evidence type="ECO:0000313" key="10">
    <source>
        <dbReference type="Proteomes" id="UP000192596"/>
    </source>
</evidence>
<keyword evidence="5" id="KW-0472">Membrane</keyword>
<evidence type="ECO:0000256" key="1">
    <source>
        <dbReference type="ARBA" id="ARBA00006259"/>
    </source>
</evidence>
<dbReference type="InParanoid" id="A0A1V8T4B9"/>
<dbReference type="GO" id="GO:0060090">
    <property type="term" value="F:molecular adaptor activity"/>
    <property type="evidence" value="ECO:0007669"/>
    <property type="project" value="TreeGrafter"/>
</dbReference>
<protein>
    <recommendedName>
        <fullName evidence="2 6">Autophagy-related protein 17</fullName>
    </recommendedName>
</protein>
<evidence type="ECO:0000313" key="9">
    <source>
        <dbReference type="EMBL" id="OQO06101.1"/>
    </source>
</evidence>
<keyword evidence="4 6" id="KW-0072">Autophagy</keyword>
<comment type="caution">
    <text evidence="9">The sequence shown here is derived from an EMBL/GenBank/DDBJ whole genome shotgun (WGS) entry which is preliminary data.</text>
</comment>
<organism evidence="9 10">
    <name type="scientific">Cryoendolithus antarcticus</name>
    <dbReference type="NCBI Taxonomy" id="1507870"/>
    <lineage>
        <taxon>Eukaryota</taxon>
        <taxon>Fungi</taxon>
        <taxon>Dikarya</taxon>
        <taxon>Ascomycota</taxon>
        <taxon>Pezizomycotina</taxon>
        <taxon>Dothideomycetes</taxon>
        <taxon>Dothideomycetidae</taxon>
        <taxon>Cladosporiales</taxon>
        <taxon>Cladosporiaceae</taxon>
        <taxon>Cryoendolithus</taxon>
    </lineage>
</organism>
<keyword evidence="10" id="KW-1185">Reference proteome</keyword>
<evidence type="ECO:0000256" key="2">
    <source>
        <dbReference type="ARBA" id="ARBA00013806"/>
    </source>
</evidence>
<feature type="domain" description="Autophagy protein ATG17-like" evidence="8">
    <location>
        <begin position="39"/>
        <end position="461"/>
    </location>
</feature>
<comment type="similarity">
    <text evidence="1 6">Belongs to the ATG17 family.</text>
</comment>
<dbReference type="PANTHER" id="PTHR28005">
    <property type="entry name" value="AUTOPHAGY-RELATED PROTEIN 17"/>
    <property type="match status" value="1"/>
</dbReference>
<evidence type="ECO:0000256" key="6">
    <source>
        <dbReference type="RuleBase" id="RU368080"/>
    </source>
</evidence>
<dbReference type="Proteomes" id="UP000192596">
    <property type="component" value="Unassembled WGS sequence"/>
</dbReference>
<feature type="compositionally biased region" description="Polar residues" evidence="7">
    <location>
        <begin position="141"/>
        <end position="159"/>
    </location>
</feature>
<feature type="region of interest" description="Disordered" evidence="7">
    <location>
        <begin position="1"/>
        <end position="22"/>
    </location>
</feature>
<evidence type="ECO:0000256" key="4">
    <source>
        <dbReference type="ARBA" id="ARBA00023006"/>
    </source>
</evidence>
<dbReference type="PANTHER" id="PTHR28005:SF1">
    <property type="entry name" value="AUTOPHAGY-RELATED PROTEIN 17"/>
    <property type="match status" value="1"/>
</dbReference>
<comment type="function">
    <text evidence="6">Autophagy-specific protein that functions in response to autophagy-inducing signals as a scaffold to recruit other ATG proteins to organize preautophagosomal structure (PAS) formation. Modulates the timing and magnitude of the autophagy response, such as the size of the sequestering vesicles. Plays particularly a role in pexophagy and nucleophagy.</text>
</comment>
<dbReference type="GO" id="GO:1990316">
    <property type="term" value="C:Atg1/ULK1 kinase complex"/>
    <property type="evidence" value="ECO:0007669"/>
    <property type="project" value="TreeGrafter"/>
</dbReference>
<dbReference type="Pfam" id="PF04108">
    <property type="entry name" value="ATG17_like"/>
    <property type="match status" value="1"/>
</dbReference>
<accession>A0A1V8T4B9</accession>
<evidence type="ECO:0000256" key="5">
    <source>
        <dbReference type="ARBA" id="ARBA00023136"/>
    </source>
</evidence>
<dbReference type="GO" id="GO:0034045">
    <property type="term" value="C:phagophore assembly site membrane"/>
    <property type="evidence" value="ECO:0007669"/>
    <property type="project" value="UniProtKB-SubCell"/>
</dbReference>
<comment type="subcellular location">
    <subcellularLocation>
        <location evidence="6">Cytoplasm</location>
    </subcellularLocation>
    <subcellularLocation>
        <location evidence="6">Preautophagosomal structure membrane</location>
        <topology evidence="6">Peripheral membrane protein</topology>
    </subcellularLocation>
</comment>
<dbReference type="OrthoDB" id="1937984at2759"/>
<evidence type="ECO:0000256" key="7">
    <source>
        <dbReference type="SAM" id="MobiDB-lite"/>
    </source>
</evidence>
<evidence type="ECO:0000259" key="8">
    <source>
        <dbReference type="Pfam" id="PF04108"/>
    </source>
</evidence>
<dbReference type="GO" id="GO:0000045">
    <property type="term" value="P:autophagosome assembly"/>
    <property type="evidence" value="ECO:0007669"/>
    <property type="project" value="TreeGrafter"/>
</dbReference>
<dbReference type="AlphaFoldDB" id="A0A1V8T4B9"/>
<dbReference type="STRING" id="1507870.A0A1V8T4B9"/>
<reference evidence="10" key="1">
    <citation type="submission" date="2017-03" db="EMBL/GenBank/DDBJ databases">
        <title>Genomes of endolithic fungi from Antarctica.</title>
        <authorList>
            <person name="Coleine C."/>
            <person name="Masonjones S."/>
            <person name="Stajich J.E."/>
        </authorList>
    </citation>
    <scope>NUCLEOTIDE SEQUENCE [LARGE SCALE GENOMIC DNA]</scope>
    <source>
        <strain evidence="10">CCFEE 5527</strain>
    </source>
</reference>
<gene>
    <name evidence="9" type="ORF">B0A48_08689</name>
</gene>
<name>A0A1V8T4B9_9PEZI</name>
<sequence length="498" mass="54891">MSSSDSSPSPSPPSSPEASFHGQPDLERLVLHLVSAKRALTSTQYVHRANDVITGSRALIEEIATLNAKNGFARRGVDEQIETLEAIRNGINDAGEKVDVEFQQTIARLDVANDRLQTTLVGLRKVLIDPSLGQPAPPALETSTQGELSSNMDISGPTKSRQRTLHDFVDEANHEEVLASLRGFIDLYRDSQSDLDDNVGRLTESIAHVMEILLDRNKDSDPPKRPPPYDEPPLLISTMLHDMEMHASDMAGSLQSLISHYDLCISALKHTEGGGEAAKQALPADVEIDDSLYAKKVPDPMDDAERAEMLRVLENDAVEVDDVAAEIKDRADDMEALWAQLSDRADAARRSQTQLLQAYKSLLAIKTSLPLYVEALDLFRASWASVQVSIVAKTEELAGFCGFYEQFHSSYKKLLREAGRRSAAAEQMRAVASKARRDLDRLWRADQKARDTFMEDVGVFLPGDLAPGRAEAATRWEVTLVSMEESVENNEVGSRDGD</sequence>
<feature type="region of interest" description="Disordered" evidence="7">
    <location>
        <begin position="132"/>
        <end position="159"/>
    </location>
</feature>